<evidence type="ECO:0000259" key="3">
    <source>
        <dbReference type="SMART" id="SM00829"/>
    </source>
</evidence>
<dbReference type="Gene3D" id="3.90.180.10">
    <property type="entry name" value="Medium-chain alcohol dehydrogenases, catalytic domain"/>
    <property type="match status" value="1"/>
</dbReference>
<reference evidence="4" key="1">
    <citation type="submission" date="2021-12" db="EMBL/GenBank/DDBJ databases">
        <title>Convergent genome expansion in fungi linked to evolution of root-endophyte symbiosis.</title>
        <authorList>
            <consortium name="DOE Joint Genome Institute"/>
            <person name="Ke Y.-H."/>
            <person name="Bonito G."/>
            <person name="Liao H.-L."/>
            <person name="Looney B."/>
            <person name="Rojas-Flechas A."/>
            <person name="Nash J."/>
            <person name="Hameed K."/>
            <person name="Schadt C."/>
            <person name="Martin F."/>
            <person name="Crous P.W."/>
            <person name="Miettinen O."/>
            <person name="Magnuson J.K."/>
            <person name="Labbe J."/>
            <person name="Jacobson D."/>
            <person name="Doktycz M.J."/>
            <person name="Veneault-Fourrey C."/>
            <person name="Kuo A."/>
            <person name="Mondo S."/>
            <person name="Calhoun S."/>
            <person name="Riley R."/>
            <person name="Ohm R."/>
            <person name="LaButti K."/>
            <person name="Andreopoulos B."/>
            <person name="Pangilinan J."/>
            <person name="Nolan M."/>
            <person name="Tritt A."/>
            <person name="Clum A."/>
            <person name="Lipzen A."/>
            <person name="Daum C."/>
            <person name="Barry K."/>
            <person name="Grigoriev I.V."/>
            <person name="Vilgalys R."/>
        </authorList>
    </citation>
    <scope>NUCLEOTIDE SEQUENCE</scope>
    <source>
        <strain evidence="4">PMI_201</strain>
    </source>
</reference>
<dbReference type="SUPFAM" id="SSF51735">
    <property type="entry name" value="NAD(P)-binding Rossmann-fold domains"/>
    <property type="match status" value="1"/>
</dbReference>
<protein>
    <submittedName>
        <fullName evidence="4">Quinone oxidoreductase</fullName>
    </submittedName>
</protein>
<dbReference type="RefSeq" id="XP_046071680.1">
    <property type="nucleotide sequence ID" value="XM_046213159.1"/>
</dbReference>
<dbReference type="InterPro" id="IPR020843">
    <property type="entry name" value="ER"/>
</dbReference>
<dbReference type="InterPro" id="IPR011032">
    <property type="entry name" value="GroES-like_sf"/>
</dbReference>
<dbReference type="SUPFAM" id="SSF50129">
    <property type="entry name" value="GroES-like"/>
    <property type="match status" value="1"/>
</dbReference>
<gene>
    <name evidence="4" type="ORF">BGW36DRAFT_343822</name>
</gene>
<comment type="caution">
    <text evidence="4">The sequence shown here is derived from an EMBL/GenBank/DDBJ whole genome shotgun (WGS) entry which is preliminary data.</text>
</comment>
<keyword evidence="2" id="KW-0560">Oxidoreductase</keyword>
<evidence type="ECO:0000256" key="1">
    <source>
        <dbReference type="ARBA" id="ARBA00008072"/>
    </source>
</evidence>
<comment type="similarity">
    <text evidence="1">Belongs to the zinc-containing alcohol dehydrogenase family.</text>
</comment>
<dbReference type="AlphaFoldDB" id="A0AAD4KQ12"/>
<dbReference type="GO" id="GO:0016651">
    <property type="term" value="F:oxidoreductase activity, acting on NAD(P)H"/>
    <property type="evidence" value="ECO:0007669"/>
    <property type="project" value="InterPro"/>
</dbReference>
<organism evidence="4 5">
    <name type="scientific">Talaromyces proteolyticus</name>
    <dbReference type="NCBI Taxonomy" id="1131652"/>
    <lineage>
        <taxon>Eukaryota</taxon>
        <taxon>Fungi</taxon>
        <taxon>Dikarya</taxon>
        <taxon>Ascomycota</taxon>
        <taxon>Pezizomycotina</taxon>
        <taxon>Eurotiomycetes</taxon>
        <taxon>Eurotiomycetidae</taxon>
        <taxon>Eurotiales</taxon>
        <taxon>Trichocomaceae</taxon>
        <taxon>Talaromyces</taxon>
        <taxon>Talaromyces sect. Bacilispori</taxon>
    </lineage>
</organism>
<dbReference type="CDD" id="cd08249">
    <property type="entry name" value="enoyl_reductase_like"/>
    <property type="match status" value="1"/>
</dbReference>
<dbReference type="GeneID" id="70243446"/>
<dbReference type="InterPro" id="IPR013154">
    <property type="entry name" value="ADH-like_N"/>
</dbReference>
<dbReference type="Proteomes" id="UP001201262">
    <property type="component" value="Unassembled WGS sequence"/>
</dbReference>
<evidence type="ECO:0000313" key="5">
    <source>
        <dbReference type="Proteomes" id="UP001201262"/>
    </source>
</evidence>
<dbReference type="InterPro" id="IPR036291">
    <property type="entry name" value="NAD(P)-bd_dom_sf"/>
</dbReference>
<dbReference type="InterPro" id="IPR047122">
    <property type="entry name" value="Trans-enoyl_RdTase-like"/>
</dbReference>
<accession>A0AAD4KQ12</accession>
<proteinExistence type="inferred from homology"/>
<feature type="domain" description="Enoyl reductase (ER)" evidence="3">
    <location>
        <begin position="18"/>
        <end position="345"/>
    </location>
</feature>
<dbReference type="Pfam" id="PF08240">
    <property type="entry name" value="ADH_N"/>
    <property type="match status" value="1"/>
</dbReference>
<evidence type="ECO:0000313" key="4">
    <source>
        <dbReference type="EMBL" id="KAH8696744.1"/>
    </source>
</evidence>
<dbReference type="PANTHER" id="PTHR45348:SF3">
    <property type="entry name" value="ENOYL REDUCTASE (ER) DOMAIN-CONTAINING PROTEIN"/>
    <property type="match status" value="1"/>
</dbReference>
<dbReference type="SMART" id="SM00829">
    <property type="entry name" value="PKS_ER"/>
    <property type="match status" value="1"/>
</dbReference>
<evidence type="ECO:0000256" key="2">
    <source>
        <dbReference type="ARBA" id="ARBA00023002"/>
    </source>
</evidence>
<dbReference type="EMBL" id="JAJTJA010000007">
    <property type="protein sequence ID" value="KAH8696744.1"/>
    <property type="molecule type" value="Genomic_DNA"/>
</dbReference>
<name>A0AAD4KQ12_9EURO</name>
<keyword evidence="5" id="KW-1185">Reference proteome</keyword>
<sequence>MSSRTAETTAQLQCIQKGGPFQIAYVPKPRIQSNQVLIRQRVVALNGLDWKQRDFGLFISRWPHVLGIEGAGVVEAVGSNVKHIKAGDEVTAWMAGQAHGNEWGGSYQEHVIMPAQYVAKKPKNITIEEAASLPICYVTAISAIYSLDLRIPITAIKPLSTSRREPKSILILGGSSSIGANAIQLLRLAYSSLPIFATSSASHHSHLLDLGATRLFDYRSRTLASDIKAASPEGHGVDMIIDCVSAGASDTTICECLDSAGSKKYAAVVSGIDVPVPDGVTKINVGGWSLIEMQGGEHVIPSITELIEEGKYKVPLPVKVVGHGLNEIQHVLDQVKTVTGTKLVVKL</sequence>
<dbReference type="PANTHER" id="PTHR45348">
    <property type="entry name" value="HYPOTHETICAL OXIDOREDUCTASE (EUROFUNG)"/>
    <property type="match status" value="1"/>
</dbReference>
<dbReference type="Gene3D" id="3.40.50.720">
    <property type="entry name" value="NAD(P)-binding Rossmann-like Domain"/>
    <property type="match status" value="1"/>
</dbReference>